<dbReference type="EMBL" id="CP020330">
    <property type="protein sequence ID" value="AQZ49948.1"/>
    <property type="molecule type" value="Genomic_DNA"/>
</dbReference>
<keyword evidence="3" id="KW-0520">NAD</keyword>
<evidence type="ECO:0000313" key="5">
    <source>
        <dbReference type="EMBL" id="AQZ49948.1"/>
    </source>
</evidence>
<keyword evidence="2" id="KW-0560">Oxidoreductase</keyword>
<dbReference type="OrthoDB" id="8770295at2"/>
<dbReference type="PANTHER" id="PTHR43103:SF5">
    <property type="entry name" value="4-EPIMERASE, PUTATIVE (AFU_ORTHOLOGUE AFUA_7G00360)-RELATED"/>
    <property type="match status" value="1"/>
</dbReference>
<dbReference type="InterPro" id="IPR036291">
    <property type="entry name" value="NAD(P)-bd_dom_sf"/>
</dbReference>
<comment type="similarity">
    <text evidence="1">Belongs to the NAD(P)-dependent epimerase/dehydratase family.</text>
</comment>
<dbReference type="AlphaFoldDB" id="A0A1U9YWY5"/>
<organism evidence="5 6">
    <name type="scientific">Martelella mediterranea DSM 17316</name>
    <dbReference type="NCBI Taxonomy" id="1122214"/>
    <lineage>
        <taxon>Bacteria</taxon>
        <taxon>Pseudomonadati</taxon>
        <taxon>Pseudomonadota</taxon>
        <taxon>Alphaproteobacteria</taxon>
        <taxon>Hyphomicrobiales</taxon>
        <taxon>Aurantimonadaceae</taxon>
        <taxon>Martelella</taxon>
    </lineage>
</organism>
<evidence type="ECO:0000259" key="4">
    <source>
        <dbReference type="Pfam" id="PF01370"/>
    </source>
</evidence>
<evidence type="ECO:0000256" key="2">
    <source>
        <dbReference type="ARBA" id="ARBA00023002"/>
    </source>
</evidence>
<evidence type="ECO:0000256" key="1">
    <source>
        <dbReference type="ARBA" id="ARBA00007637"/>
    </source>
</evidence>
<protein>
    <submittedName>
        <fullName evidence="5">Putative epimerase/dehydratase</fullName>
    </submittedName>
</protein>
<dbReference type="PANTHER" id="PTHR43103">
    <property type="entry name" value="NUCLEOSIDE-DIPHOSPHATE-SUGAR EPIMERASE"/>
    <property type="match status" value="1"/>
</dbReference>
<feature type="domain" description="NAD-dependent epimerase/dehydratase" evidence="4">
    <location>
        <begin position="25"/>
        <end position="185"/>
    </location>
</feature>
<dbReference type="GO" id="GO:0016491">
    <property type="term" value="F:oxidoreductase activity"/>
    <property type="evidence" value="ECO:0007669"/>
    <property type="project" value="UniProtKB-KW"/>
</dbReference>
<accession>A0A1U9YWY5</accession>
<dbReference type="RefSeq" id="WP_018066235.1">
    <property type="nucleotide sequence ID" value="NZ_AQWH01000021.1"/>
</dbReference>
<reference evidence="5 6" key="1">
    <citation type="submission" date="2017-03" db="EMBL/GenBank/DDBJ databases">
        <title>Foreign affairs: Plasmid Transfer between Roseobacters and Rhizobia.</title>
        <authorList>
            <person name="Bartling P."/>
            <person name="Bunk B."/>
            <person name="Overmann J."/>
            <person name="Brinkmann H."/>
            <person name="Petersen J."/>
        </authorList>
    </citation>
    <scope>NUCLEOTIDE SEQUENCE [LARGE SCALE GENOMIC DNA]</scope>
    <source>
        <strain evidence="5 6">MACL11</strain>
    </source>
</reference>
<dbReference type="KEGG" id="mmed:Mame_00565"/>
<gene>
    <name evidence="5" type="ORF">Mame_00565</name>
</gene>
<dbReference type="Proteomes" id="UP000191135">
    <property type="component" value="Chromosome"/>
</dbReference>
<dbReference type="Gene3D" id="3.40.50.720">
    <property type="entry name" value="NAD(P)-binding Rossmann-like Domain"/>
    <property type="match status" value="1"/>
</dbReference>
<dbReference type="eggNOG" id="COG0451">
    <property type="taxonomic scope" value="Bacteria"/>
</dbReference>
<sequence length="292" mass="32424">MPHRESEAAREAGAEPVKPVSAQTVVITGGAGKIGRASRKHLAGMLKAIRVVDIVEPDDLAENESWHRVDICDPEAVRQALDGADSVVHLAGYPNERSIDEIFRVNVMGTHNIYEAARQTGVNRIVFGSSNHTVGFYPRSARISPQDAMRPDTFYGLGKCWSELQAGLYFERYGIQTLSIRIGNATAGIFDERSRVTWLGYRDFAELVRIGLEHPDIDCTTVFGVSKSDQTWWDNSNAQALGYCPQQDAETDAAPGPSRLAVTAFPEINDYFQGGRYCVIDHDGQVRRRRWP</sequence>
<dbReference type="STRING" id="1122214.Mame_00565"/>
<proteinExistence type="inferred from homology"/>
<keyword evidence="6" id="KW-1185">Reference proteome</keyword>
<dbReference type="Pfam" id="PF01370">
    <property type="entry name" value="Epimerase"/>
    <property type="match status" value="1"/>
</dbReference>
<dbReference type="InterPro" id="IPR001509">
    <property type="entry name" value="Epimerase_deHydtase"/>
</dbReference>
<evidence type="ECO:0000313" key="6">
    <source>
        <dbReference type="Proteomes" id="UP000191135"/>
    </source>
</evidence>
<dbReference type="SUPFAM" id="SSF51735">
    <property type="entry name" value="NAD(P)-binding Rossmann-fold domains"/>
    <property type="match status" value="1"/>
</dbReference>
<evidence type="ECO:0000256" key="3">
    <source>
        <dbReference type="ARBA" id="ARBA00023027"/>
    </source>
</evidence>
<name>A0A1U9YWY5_9HYPH</name>